<feature type="zinc finger region" description="C3H1-type" evidence="3">
    <location>
        <begin position="593"/>
        <end position="615"/>
    </location>
</feature>
<feature type="compositionally biased region" description="Basic and acidic residues" evidence="4">
    <location>
        <begin position="179"/>
        <end position="189"/>
    </location>
</feature>
<dbReference type="InterPro" id="IPR035979">
    <property type="entry name" value="RBD_domain_sf"/>
</dbReference>
<organism evidence="7 8">
    <name type="scientific">Hemibagrus wyckioides</name>
    <dbReference type="NCBI Taxonomy" id="337641"/>
    <lineage>
        <taxon>Eukaryota</taxon>
        <taxon>Metazoa</taxon>
        <taxon>Chordata</taxon>
        <taxon>Craniata</taxon>
        <taxon>Vertebrata</taxon>
        <taxon>Euteleostomi</taxon>
        <taxon>Actinopterygii</taxon>
        <taxon>Neopterygii</taxon>
        <taxon>Teleostei</taxon>
        <taxon>Ostariophysi</taxon>
        <taxon>Siluriformes</taxon>
        <taxon>Bagridae</taxon>
        <taxon>Hemibagrus</taxon>
    </lineage>
</organism>
<dbReference type="InterPro" id="IPR011990">
    <property type="entry name" value="TPR-like_helical_dom_sf"/>
</dbReference>
<evidence type="ECO:0000256" key="4">
    <source>
        <dbReference type="SAM" id="MobiDB-lite"/>
    </source>
</evidence>
<dbReference type="GO" id="GO:0003723">
    <property type="term" value="F:RNA binding"/>
    <property type="evidence" value="ECO:0007669"/>
    <property type="project" value="UniProtKB-UniRule"/>
</dbReference>
<gene>
    <name evidence="7" type="ORF">KOW79_002582</name>
</gene>
<keyword evidence="3" id="KW-0863">Zinc-finger</keyword>
<feature type="compositionally biased region" description="Basic and acidic residues" evidence="4">
    <location>
        <begin position="148"/>
        <end position="164"/>
    </location>
</feature>
<evidence type="ECO:0000259" key="6">
    <source>
        <dbReference type="PROSITE" id="PS50103"/>
    </source>
</evidence>
<dbReference type="InterPro" id="IPR000504">
    <property type="entry name" value="RRM_dom"/>
</dbReference>
<feature type="domain" description="C3H1-type" evidence="6">
    <location>
        <begin position="593"/>
        <end position="615"/>
    </location>
</feature>
<protein>
    <recommendedName>
        <fullName evidence="9">Tetratricopeptide repeat protein 31</fullName>
    </recommendedName>
</protein>
<dbReference type="PROSITE" id="PS50005">
    <property type="entry name" value="TPR"/>
    <property type="match status" value="1"/>
</dbReference>
<sequence>MSKRMGYAPGYFRMLDNARLMQTHEAVVDIINGRHTQYEFLVNSMAYGCGIGLDYPDQMYSYEDLTDDDDDDDDEFGSQNNRYCGFTEHFLDKGVSKQLPAIKCYKTTKRATPEEAAKIAKELLAEEEKLKIKAEKKKQKKMRQRERRRLEKLEKENGNKDGAKQDTGAAAAPASVKSKPTERECENKKKTNNSVPPDPGPQCNSVATESSDSCDDLDDDDDDDDNDKDSLVDELELDMSSCFVTNAAAIAKRKLEQKPKSDRKDWKKVGNVKKHGTAQKRDPQTENVKEKEASEEPVKDNVTKSMELAVLGNKYAQTGNLDMAVKYFTDAIKHNPQEAKLFGNRSFCYEKMQQYEKALIDADIALSLNPSWIKGLYRKGKALVGLKRYYEACLTYKEVLKLDSSCTDAAQELMRVQIMQLMDMGYTREQSSNALIIHGTVEKALEALSGLHGNISTAEEVRVFPERSPQPVKVPLRTVSQNPPKVNTAVSPTPELFPVWVGDLVPAITELKLHELFSNFGPVHSVRLLSARRCAFINYTNKEDCERAINVMHGFRIAGTCLAVRYPDRIHTHLGVSKTATTDAGKVTKFPDECYFWRTTGCIKNNRCQYRHVPEHKGIDRPKVK</sequence>
<dbReference type="InterPro" id="IPR012677">
    <property type="entry name" value="Nucleotide-bd_a/b_plait_sf"/>
</dbReference>
<feature type="compositionally biased region" description="Acidic residues" evidence="4">
    <location>
        <begin position="212"/>
        <end position="229"/>
    </location>
</feature>
<keyword evidence="3" id="KW-0862">Zinc</keyword>
<evidence type="ECO:0000256" key="2">
    <source>
        <dbReference type="PROSITE-ProRule" id="PRU00339"/>
    </source>
</evidence>
<keyword evidence="1" id="KW-0694">RNA-binding</keyword>
<dbReference type="PANTHER" id="PTHR47678">
    <property type="entry name" value="TETRATRICOPEPTIDE REPEAT PROTEIN 31"/>
    <property type="match status" value="1"/>
</dbReference>
<dbReference type="SMART" id="SM00360">
    <property type="entry name" value="RRM"/>
    <property type="match status" value="1"/>
</dbReference>
<dbReference type="EMBL" id="JAHKSW010000003">
    <property type="protein sequence ID" value="KAG7334175.1"/>
    <property type="molecule type" value="Genomic_DNA"/>
</dbReference>
<feature type="region of interest" description="Disordered" evidence="4">
    <location>
        <begin position="254"/>
        <end position="300"/>
    </location>
</feature>
<dbReference type="AlphaFoldDB" id="A0A9D3ST65"/>
<evidence type="ECO:0008006" key="9">
    <source>
        <dbReference type="Google" id="ProtNLM"/>
    </source>
</evidence>
<dbReference type="Gene3D" id="1.10.8.10">
    <property type="entry name" value="DNA helicase RuvA subunit, C-terminal domain"/>
    <property type="match status" value="1"/>
</dbReference>
<dbReference type="SUPFAM" id="SSF48452">
    <property type="entry name" value="TPR-like"/>
    <property type="match status" value="1"/>
</dbReference>
<evidence type="ECO:0000256" key="3">
    <source>
        <dbReference type="PROSITE-ProRule" id="PRU00723"/>
    </source>
</evidence>
<dbReference type="Pfam" id="PF00076">
    <property type="entry name" value="RRM_1"/>
    <property type="match status" value="1"/>
</dbReference>
<dbReference type="PROSITE" id="PS50102">
    <property type="entry name" value="RRM"/>
    <property type="match status" value="1"/>
</dbReference>
<keyword evidence="3" id="KW-0479">Metal-binding</keyword>
<dbReference type="CDD" id="cd00590">
    <property type="entry name" value="RRM_SF"/>
    <property type="match status" value="1"/>
</dbReference>
<dbReference type="Pfam" id="PF13181">
    <property type="entry name" value="TPR_8"/>
    <property type="match status" value="2"/>
</dbReference>
<keyword evidence="2" id="KW-0802">TPR repeat</keyword>
<feature type="domain" description="RRM" evidence="5">
    <location>
        <begin position="497"/>
        <end position="569"/>
    </location>
</feature>
<proteinExistence type="predicted"/>
<dbReference type="Proteomes" id="UP000824219">
    <property type="component" value="Linkage Group LG03"/>
</dbReference>
<name>A0A9D3ST65_9TELE</name>
<dbReference type="InterPro" id="IPR019734">
    <property type="entry name" value="TPR_rpt"/>
</dbReference>
<feature type="compositionally biased region" description="Basic and acidic residues" evidence="4">
    <location>
        <begin position="254"/>
        <end position="268"/>
    </location>
</feature>
<dbReference type="Gene3D" id="1.25.40.10">
    <property type="entry name" value="Tetratricopeptide repeat domain"/>
    <property type="match status" value="1"/>
</dbReference>
<feature type="compositionally biased region" description="Basic residues" evidence="4">
    <location>
        <begin position="135"/>
        <end position="147"/>
    </location>
</feature>
<feature type="region of interest" description="Disordered" evidence="4">
    <location>
        <begin position="135"/>
        <end position="229"/>
    </location>
</feature>
<dbReference type="GO" id="GO:0008270">
    <property type="term" value="F:zinc ion binding"/>
    <property type="evidence" value="ECO:0007669"/>
    <property type="project" value="UniProtKB-KW"/>
</dbReference>
<feature type="compositionally biased region" description="Basic and acidic residues" evidence="4">
    <location>
        <begin position="279"/>
        <end position="300"/>
    </location>
</feature>
<dbReference type="SUPFAM" id="SSF54928">
    <property type="entry name" value="RNA-binding domain, RBD"/>
    <property type="match status" value="1"/>
</dbReference>
<evidence type="ECO:0000313" key="7">
    <source>
        <dbReference type="EMBL" id="KAG7334175.1"/>
    </source>
</evidence>
<comment type="caution">
    <text evidence="7">The sequence shown here is derived from an EMBL/GenBank/DDBJ whole genome shotgun (WGS) entry which is preliminary data.</text>
</comment>
<reference evidence="7 8" key="1">
    <citation type="submission" date="2021-06" db="EMBL/GenBank/DDBJ databases">
        <title>Chromosome-level genome assembly of the red-tail catfish (Hemibagrus wyckioides).</title>
        <authorList>
            <person name="Shao F."/>
        </authorList>
    </citation>
    <scope>NUCLEOTIDE SEQUENCE [LARGE SCALE GENOMIC DNA]</scope>
    <source>
        <strain evidence="7">EC202008001</strain>
        <tissue evidence="7">Blood</tissue>
    </source>
</reference>
<dbReference type="SMART" id="SM00028">
    <property type="entry name" value="TPR"/>
    <property type="match status" value="3"/>
</dbReference>
<dbReference type="InterPro" id="IPR000571">
    <property type="entry name" value="Znf_CCCH"/>
</dbReference>
<feature type="repeat" description="TPR" evidence="2">
    <location>
        <begin position="305"/>
        <end position="338"/>
    </location>
</feature>
<keyword evidence="8" id="KW-1185">Reference proteome</keyword>
<dbReference type="PROSITE" id="PS50103">
    <property type="entry name" value="ZF_C3H1"/>
    <property type="match status" value="1"/>
</dbReference>
<evidence type="ECO:0000313" key="8">
    <source>
        <dbReference type="Proteomes" id="UP000824219"/>
    </source>
</evidence>
<dbReference type="OrthoDB" id="2017782at2759"/>
<dbReference type="PANTHER" id="PTHR47678:SF1">
    <property type="entry name" value="TETRATRICOPEPTIDE REPEAT PROTEIN 31"/>
    <property type="match status" value="1"/>
</dbReference>
<evidence type="ECO:0000259" key="5">
    <source>
        <dbReference type="PROSITE" id="PS50102"/>
    </source>
</evidence>
<accession>A0A9D3ST65</accession>
<evidence type="ECO:0000256" key="1">
    <source>
        <dbReference type="PROSITE-ProRule" id="PRU00176"/>
    </source>
</evidence>
<dbReference type="Gene3D" id="3.30.70.330">
    <property type="match status" value="1"/>
</dbReference>